<dbReference type="Proteomes" id="UP000694845">
    <property type="component" value="Unplaced"/>
</dbReference>
<dbReference type="KEGG" id="aplc:110987840"/>
<evidence type="ECO:0000313" key="2">
    <source>
        <dbReference type="RefSeq" id="XP_022106641.1"/>
    </source>
</evidence>
<sequence>MPTARRPLNLTPAGPAINVTLMEQFLQAPPTCFRVVERPTRKRQRFLSHDPTKITSCARSMSKIFPDTKGGCLWVHNEAELESLTKTLLSLPIFLTATAVRTHRKSGVRKVTVVTKAKVAVIVNTQHVQIQHHFKTMLAEAVDLMRKGKKFAVEFDFNPVLAEWLESAFVSMGKDGASYNTWYSSRHAKITITNCGERISTFVCSEGGLSSCCLLSWVAFFPCCLMVCPIYRLQRALRVTDFGGRVPEELYATTFCPTMEISDADIARLDYMRRTLQQLSQQAHQGPALSVDSLGRVR</sequence>
<evidence type="ECO:0000313" key="1">
    <source>
        <dbReference type="Proteomes" id="UP000694845"/>
    </source>
</evidence>
<keyword evidence="1" id="KW-1185">Reference proteome</keyword>
<dbReference type="AlphaFoldDB" id="A0A8B7ZT44"/>
<dbReference type="OMA" id="IQHHFKT"/>
<name>A0A8B7ZT44_ACAPL</name>
<dbReference type="GeneID" id="110987840"/>
<evidence type="ECO:0000313" key="3">
    <source>
        <dbReference type="RefSeq" id="XP_022106642.1"/>
    </source>
</evidence>
<dbReference type="RefSeq" id="XP_022106641.1">
    <property type="nucleotide sequence ID" value="XM_022250949.1"/>
</dbReference>
<gene>
    <name evidence="2 3" type="primary">LOC110987840</name>
</gene>
<dbReference type="RefSeq" id="XP_022106642.1">
    <property type="nucleotide sequence ID" value="XM_022250950.1"/>
</dbReference>
<protein>
    <submittedName>
        <fullName evidence="2 3">Uncharacterized protein LOC110987840</fullName>
    </submittedName>
</protein>
<reference evidence="2 3" key="1">
    <citation type="submission" date="2025-04" db="UniProtKB">
        <authorList>
            <consortium name="RefSeq"/>
        </authorList>
    </citation>
    <scope>IDENTIFICATION</scope>
</reference>
<organism evidence="1 2">
    <name type="scientific">Acanthaster planci</name>
    <name type="common">Crown-of-thorns starfish</name>
    <dbReference type="NCBI Taxonomy" id="133434"/>
    <lineage>
        <taxon>Eukaryota</taxon>
        <taxon>Metazoa</taxon>
        <taxon>Echinodermata</taxon>
        <taxon>Eleutherozoa</taxon>
        <taxon>Asterozoa</taxon>
        <taxon>Asteroidea</taxon>
        <taxon>Valvatacea</taxon>
        <taxon>Valvatida</taxon>
        <taxon>Acanthasteridae</taxon>
        <taxon>Acanthaster</taxon>
    </lineage>
</organism>
<proteinExistence type="predicted"/>
<accession>A0A8B7ZT44</accession>
<dbReference type="OrthoDB" id="5945807at2759"/>